<sequence length="289" mass="31391">MNMICFFGIILCACAQSLLAKACSHSTNNPIYFNMEKALFAFLPFAAVVAVTSTPSRWFHAETAIFAFFFAVSLCISMYAGYQALKLGPVSLTSLIVSFSLIIPCAYGILFLHEPITFFKSTGFVFLLAAILLTNGKREHNTVPVSKKWAKFTLLTLVSNGLCSCLQKQHQTKYPGLYLSEFMCNSMLFATLIFAAAFVVSRRKTVSLLKTKKGIHKFGILSGFANAGVNFLTLALAARSDASALFPLISAGTIVSTSAAGILLFRERLEKRQLAALLAGFAAVVCLKL</sequence>
<feature type="transmembrane region" description="Helical" evidence="2">
    <location>
        <begin position="117"/>
        <end position="134"/>
    </location>
</feature>
<gene>
    <name evidence="5" type="ORF">H8698_02430</name>
</gene>
<proteinExistence type="inferred from homology"/>
<evidence type="ECO:0000313" key="5">
    <source>
        <dbReference type="EMBL" id="MBC8539830.1"/>
    </source>
</evidence>
<dbReference type="InterPro" id="IPR000620">
    <property type="entry name" value="EamA_dom"/>
</dbReference>
<keyword evidence="3" id="KW-0732">Signal</keyword>
<accession>A0A926DJ18</accession>
<protein>
    <submittedName>
        <fullName evidence="5">EamA family transporter</fullName>
    </submittedName>
</protein>
<dbReference type="Proteomes" id="UP000611762">
    <property type="component" value="Unassembled WGS sequence"/>
</dbReference>
<feature type="domain" description="EamA" evidence="4">
    <location>
        <begin position="4"/>
        <end position="135"/>
    </location>
</feature>
<dbReference type="GO" id="GO:0016020">
    <property type="term" value="C:membrane"/>
    <property type="evidence" value="ECO:0007669"/>
    <property type="project" value="InterPro"/>
</dbReference>
<feature type="transmembrane region" description="Helical" evidence="2">
    <location>
        <begin position="244"/>
        <end position="265"/>
    </location>
</feature>
<name>A0A926DJ18_9FIRM</name>
<feature type="chain" id="PRO_5038468882" evidence="3">
    <location>
        <begin position="21"/>
        <end position="289"/>
    </location>
</feature>
<dbReference type="Pfam" id="PF00892">
    <property type="entry name" value="EamA"/>
    <property type="match status" value="1"/>
</dbReference>
<feature type="transmembrane region" description="Helical" evidence="2">
    <location>
        <begin position="63"/>
        <end position="82"/>
    </location>
</feature>
<keyword evidence="6" id="KW-1185">Reference proteome</keyword>
<evidence type="ECO:0000259" key="4">
    <source>
        <dbReference type="Pfam" id="PF00892"/>
    </source>
</evidence>
<dbReference type="InterPro" id="IPR037185">
    <property type="entry name" value="EmrE-like"/>
</dbReference>
<feature type="transmembrane region" description="Helical" evidence="2">
    <location>
        <begin position="220"/>
        <end position="238"/>
    </location>
</feature>
<dbReference type="EMBL" id="JACRSU010000001">
    <property type="protein sequence ID" value="MBC8539830.1"/>
    <property type="molecule type" value="Genomic_DNA"/>
</dbReference>
<dbReference type="RefSeq" id="WP_249311022.1">
    <property type="nucleotide sequence ID" value="NZ_JACRSU010000001.1"/>
</dbReference>
<feature type="signal peptide" evidence="3">
    <location>
        <begin position="1"/>
        <end position="20"/>
    </location>
</feature>
<keyword evidence="2" id="KW-0812">Transmembrane</keyword>
<organism evidence="5 6">
    <name type="scientific">Congzhengia minquanensis</name>
    <dbReference type="NCBI Taxonomy" id="2763657"/>
    <lineage>
        <taxon>Bacteria</taxon>
        <taxon>Bacillati</taxon>
        <taxon>Bacillota</taxon>
        <taxon>Clostridia</taxon>
        <taxon>Eubacteriales</taxon>
        <taxon>Oscillospiraceae</taxon>
        <taxon>Congzhengia</taxon>
    </lineage>
</organism>
<evidence type="ECO:0000256" key="3">
    <source>
        <dbReference type="SAM" id="SignalP"/>
    </source>
</evidence>
<feature type="transmembrane region" description="Helical" evidence="2">
    <location>
        <begin position="30"/>
        <end position="51"/>
    </location>
</feature>
<evidence type="ECO:0000256" key="2">
    <source>
        <dbReference type="SAM" id="Phobius"/>
    </source>
</evidence>
<feature type="transmembrane region" description="Helical" evidence="2">
    <location>
        <begin position="88"/>
        <end position="110"/>
    </location>
</feature>
<dbReference type="SUPFAM" id="SSF103481">
    <property type="entry name" value="Multidrug resistance efflux transporter EmrE"/>
    <property type="match status" value="2"/>
</dbReference>
<dbReference type="AlphaFoldDB" id="A0A926DJ18"/>
<feature type="transmembrane region" description="Helical" evidence="2">
    <location>
        <begin position="177"/>
        <end position="200"/>
    </location>
</feature>
<comment type="similarity">
    <text evidence="1">Belongs to the EamA transporter family.</text>
</comment>
<keyword evidence="2" id="KW-1133">Transmembrane helix</keyword>
<reference evidence="5" key="1">
    <citation type="submission" date="2020-08" db="EMBL/GenBank/DDBJ databases">
        <title>Genome public.</title>
        <authorList>
            <person name="Liu C."/>
            <person name="Sun Q."/>
        </authorList>
    </citation>
    <scope>NUCLEOTIDE SEQUENCE</scope>
    <source>
        <strain evidence="5">H8</strain>
    </source>
</reference>
<evidence type="ECO:0000313" key="6">
    <source>
        <dbReference type="Proteomes" id="UP000611762"/>
    </source>
</evidence>
<comment type="caution">
    <text evidence="5">The sequence shown here is derived from an EMBL/GenBank/DDBJ whole genome shotgun (WGS) entry which is preliminary data.</text>
</comment>
<evidence type="ECO:0000256" key="1">
    <source>
        <dbReference type="ARBA" id="ARBA00007362"/>
    </source>
</evidence>
<keyword evidence="2" id="KW-0472">Membrane</keyword>
<dbReference type="Gene3D" id="1.10.3730.20">
    <property type="match status" value="1"/>
</dbReference>